<evidence type="ECO:0000313" key="1">
    <source>
        <dbReference type="EMBL" id="MDY3560991.1"/>
    </source>
</evidence>
<comment type="caution">
    <text evidence="1">The sequence shown here is derived from an EMBL/GenBank/DDBJ whole genome shotgun (WGS) entry which is preliminary data.</text>
</comment>
<dbReference type="RefSeq" id="WP_320687476.1">
    <property type="nucleotide sequence ID" value="NZ_JAXBLV010000187.1"/>
</dbReference>
<dbReference type="Proteomes" id="UP001272242">
    <property type="component" value="Unassembled WGS sequence"/>
</dbReference>
<protein>
    <submittedName>
        <fullName evidence="1">BON domain-containing protein</fullName>
    </submittedName>
</protein>
<proteinExistence type="predicted"/>
<sequence>MNTCPSLAPDLADFFLHSPIGQLRRLVVIENETEVLITGQVSSYYHKQLAQEHLRRSLGQRIIVNHVEVCPGDIG</sequence>
<gene>
    <name evidence="1" type="ORF">R5W23_002242</name>
</gene>
<dbReference type="EMBL" id="JAXBLV010000187">
    <property type="protein sequence ID" value="MDY3560991.1"/>
    <property type="molecule type" value="Genomic_DNA"/>
</dbReference>
<reference evidence="2" key="1">
    <citation type="journal article" date="2023" name="Mar. Drugs">
        <title>Gemmata algarum, a Novel Planctomycete Isolated from an Algal Mat, Displays Antimicrobial Activity.</title>
        <authorList>
            <person name="Kumar G."/>
            <person name="Kallscheuer N."/>
            <person name="Kashif M."/>
            <person name="Ahamad S."/>
            <person name="Jagadeeshwari U."/>
            <person name="Pannikurungottu S."/>
            <person name="Haufschild T."/>
            <person name="Kabuu M."/>
            <person name="Sasikala C."/>
            <person name="Jogler C."/>
            <person name="Ramana C."/>
        </authorList>
    </citation>
    <scope>NUCLEOTIDE SEQUENCE [LARGE SCALE GENOMIC DNA]</scope>
    <source>
        <strain evidence="2">JC673</strain>
    </source>
</reference>
<organism evidence="1 2">
    <name type="scientific">Gemmata algarum</name>
    <dbReference type="NCBI Taxonomy" id="2975278"/>
    <lineage>
        <taxon>Bacteria</taxon>
        <taxon>Pseudomonadati</taxon>
        <taxon>Planctomycetota</taxon>
        <taxon>Planctomycetia</taxon>
        <taxon>Gemmatales</taxon>
        <taxon>Gemmataceae</taxon>
        <taxon>Gemmata</taxon>
    </lineage>
</organism>
<evidence type="ECO:0000313" key="2">
    <source>
        <dbReference type="Proteomes" id="UP001272242"/>
    </source>
</evidence>
<name>A0ABU5F0A2_9BACT</name>
<accession>A0ABU5F0A2</accession>
<keyword evidence="2" id="KW-1185">Reference proteome</keyword>